<evidence type="ECO:0000256" key="4">
    <source>
        <dbReference type="ARBA" id="ARBA00022562"/>
    </source>
</evidence>
<dbReference type="GO" id="GO:0043657">
    <property type="term" value="C:host cell"/>
    <property type="evidence" value="ECO:0007669"/>
    <property type="project" value="GOC"/>
</dbReference>
<keyword evidence="12 15" id="KW-0238">DNA-binding</keyword>
<dbReference type="HAMAP" id="MF_04003">
    <property type="entry name" value="PPV_L2"/>
    <property type="match status" value="1"/>
</dbReference>
<keyword evidence="9 15" id="KW-1177">Microtubular inwards viral transport</keyword>
<evidence type="ECO:0000313" key="16">
    <source>
        <dbReference type="EMBL" id="ATQ38600.1"/>
    </source>
</evidence>
<evidence type="ECO:0000256" key="2">
    <source>
        <dbReference type="ARBA" id="ARBA00022553"/>
    </source>
</evidence>
<dbReference type="GO" id="GO:0075521">
    <property type="term" value="P:microtubule-dependent intracellular transport of viral material towards nucleus"/>
    <property type="evidence" value="ECO:0007669"/>
    <property type="project" value="UniProtKB-UniRule"/>
</dbReference>
<protein>
    <recommendedName>
        <fullName evidence="15">Minor capsid protein L2</fullName>
    </recommendedName>
</protein>
<keyword evidence="7 15" id="KW-0946">Virion</keyword>
<sequence length="533" mass="58386">MTSRAKRRKRDSVDNLYRQCKITGQCPDDVINKVEGNTLADRLLKILGSVIYLGGLGIGTGRGTGGSTGYRPIGATTPRVTDSIPVRPTVPVDPLVPTDILPVDPAGPSIVPLTESGLPEDIIVETGGTSISSGPLDPAVITEIDPISDVTGVEGQPTVVTNEDDTVAVLDVQPTTPAPKKVTVGARIRNAGHIEPSVLHPIPESSAVDFSVFVDAQVSGDTIGAESIPLQDFTKIEQFEIEELGPRTSTPEQRINRAFQRARDLYNRQITQIRTRNLDFLGPVSRAVQFDFENPAFDGDVTLQFEQDVRNVTAAPDTDFRDVITMHRPRYSTTDTGRVRVSRLGRRGTIQTRSGAQIGENVHFYFDVSTIGSDATDAIELSTLGQHSGDSAIVDGLAESTFINHLENADTTYTEEDLLDNQIEDFEGLHLILSSSGRRGQVYSIPTLPPGTPFKIFVDDYGRDLFVSYPVSTSNTDVLIPHDAEHPLEPPIILDFQSNDYYLHPSLWSRRRKRKLSDIYNFFTDGAMDAAEW</sequence>
<keyword evidence="1 15" id="KW-1163">Viral penetration into host nucleus</keyword>
<keyword evidence="2 15" id="KW-0597">Phosphoprotein</keyword>
<evidence type="ECO:0000256" key="13">
    <source>
        <dbReference type="ARBA" id="ARBA00023157"/>
    </source>
</evidence>
<comment type="function">
    <text evidence="15">Minor protein of the capsid that localizes along the inner surface of the virion, within the central cavities beneath the L1 pentamers. Plays a role in capsid stabilization through interaction with the major capsid protein L1. Once the virion enters the host cell, L2 escorts the genomic DNA into the nucleus by promoting escape from the endosomal compartments and traffic through the host Golgi network. Mechanistically, the C-terminus of L2 possesses a cell-penetrating peptide that protudes from the host endosome, interacts with host cytoplasmic retromer cargo and thereby mediates the capsid delivery to the host trans-Golgi network. Plays a role through its interaction with host dynein in the intracellular microtubule-dependent transport of viral capsid toward the nucleus. Mediates the viral genome import into the nucleus through binding to host importins. Once within the nucleus, L2 localizes viral genomes to host PML bodies in order to activate early gene expression for establishment of infection. Later on, promotes late gene expression by interacting with the viral E2 protein and by inhibiting its transcriptional activation functions. During virion assembly, encapsidates the genome by direct interaction with the viral DNA.</text>
</comment>
<keyword evidence="6" id="KW-1040">Host Golgi apparatus</keyword>
<keyword evidence="4 15" id="KW-1048">Host nucleus</keyword>
<evidence type="ECO:0000256" key="9">
    <source>
        <dbReference type="ARBA" id="ARBA00022952"/>
    </source>
</evidence>
<evidence type="ECO:0000256" key="3">
    <source>
        <dbReference type="ARBA" id="ARBA00022561"/>
    </source>
</evidence>
<comment type="similarity">
    <text evidence="15">Belongs to the papillomaviridae L2 protein family.</text>
</comment>
<reference evidence="16" key="1">
    <citation type="journal article" date="2018" name="MSphere">
        <title>Metagenomic Discovery of 83 New Human Papillomavirus Types in Patients with Immunodeficiency.</title>
        <authorList>
            <person name="Pastrana D.V."/>
            <person name="Peretti A."/>
            <person name="Welch N.L."/>
            <person name="Borgogna C."/>
            <person name="Olivero C."/>
            <person name="Badolato R."/>
            <person name="Notarangelo L.D."/>
            <person name="Gariglio M."/>
            <person name="FitzGerald P.C."/>
            <person name="McIntosh C.E."/>
            <person name="Reeves J."/>
            <person name="Starrett G.J."/>
            <person name="Bliskovsky V."/>
            <person name="Velez D."/>
            <person name="Brownell I."/>
            <person name="Yarchoan R."/>
            <person name="Wyvill K.M."/>
            <person name="Uldrick T.S."/>
            <person name="Maldarelli F."/>
            <person name="Lisco A."/>
            <person name="Sereti I."/>
            <person name="Gonzalez C.M."/>
            <person name="Androphy E.J."/>
            <person name="McBride A.A."/>
            <person name="Van Doorslaer K."/>
            <person name="Garcia F."/>
            <person name="Dvoretzky I."/>
            <person name="Liu J.S."/>
            <person name="Han J."/>
            <person name="Murphy P.M."/>
            <person name="McDermott D.H."/>
            <person name="Buck C.B."/>
        </authorList>
    </citation>
    <scope>NUCLEOTIDE SEQUENCE</scope>
    <source>
        <strain evidence="16">Gamma24_w34c28a</strain>
    </source>
</reference>
<evidence type="ECO:0000256" key="10">
    <source>
        <dbReference type="ARBA" id="ARBA00023046"/>
    </source>
</evidence>
<dbReference type="GO" id="GO:0046718">
    <property type="term" value="P:symbiont entry into host cell"/>
    <property type="evidence" value="ECO:0007669"/>
    <property type="project" value="UniProtKB-KW"/>
</dbReference>
<keyword evidence="5 15" id="KW-0945">Host-virus interaction</keyword>
<keyword evidence="13 15" id="KW-1015">Disulfide bond</keyword>
<evidence type="ECO:0000256" key="14">
    <source>
        <dbReference type="ARBA" id="ARBA00023296"/>
    </source>
</evidence>
<dbReference type="GO" id="GO:0019028">
    <property type="term" value="C:viral capsid"/>
    <property type="evidence" value="ECO:0007669"/>
    <property type="project" value="UniProtKB-UniRule"/>
</dbReference>
<evidence type="ECO:0000256" key="11">
    <source>
        <dbReference type="ARBA" id="ARBA00023120"/>
    </source>
</evidence>
<evidence type="ECO:0000256" key="12">
    <source>
        <dbReference type="ARBA" id="ARBA00023125"/>
    </source>
</evidence>
<keyword evidence="14 15" id="KW-1160">Virus entry into host cell</keyword>
<dbReference type="GO" id="GO:0005198">
    <property type="term" value="F:structural molecule activity"/>
    <property type="evidence" value="ECO:0007669"/>
    <property type="project" value="UniProtKB-UniRule"/>
</dbReference>
<dbReference type="Proteomes" id="UP000289421">
    <property type="component" value="Segment"/>
</dbReference>
<keyword evidence="3 15" id="KW-0167">Capsid protein</keyword>
<keyword evidence="8 15" id="KW-0426">Late protein</keyword>
<gene>
    <name evidence="15 16" type="primary">L2</name>
</gene>
<dbReference type="InterPro" id="IPR000784">
    <property type="entry name" value="Late_L2"/>
</dbReference>
<feature type="disulfide bond" evidence="15">
    <location>
        <begin position="20"/>
        <end position="26"/>
    </location>
</feature>
<comment type="PTM">
    <text evidence="15">Highly phosphorylated.</text>
</comment>
<dbReference type="GO" id="GO:0042025">
    <property type="term" value="C:host cell nucleus"/>
    <property type="evidence" value="ECO:0007669"/>
    <property type="project" value="UniProtKB-SubCell"/>
</dbReference>
<dbReference type="GO" id="GO:0075732">
    <property type="term" value="P:viral penetration into host nucleus"/>
    <property type="evidence" value="ECO:0007669"/>
    <property type="project" value="UniProtKB-KW"/>
</dbReference>
<evidence type="ECO:0000256" key="8">
    <source>
        <dbReference type="ARBA" id="ARBA00022921"/>
    </source>
</evidence>
<evidence type="ECO:0000256" key="5">
    <source>
        <dbReference type="ARBA" id="ARBA00022581"/>
    </source>
</evidence>
<comment type="caution">
    <text evidence="15">Lacks conserved residue(s) required for the propagation of feature annotation.</text>
</comment>
<evidence type="ECO:0000256" key="7">
    <source>
        <dbReference type="ARBA" id="ARBA00022844"/>
    </source>
</evidence>
<name>A0A2D2AMG5_9PAPI</name>
<keyword evidence="11 15" id="KW-1176">Cytoplasmic inwards viral transport</keyword>
<evidence type="ECO:0000256" key="15">
    <source>
        <dbReference type="HAMAP-Rule" id="MF_04003"/>
    </source>
</evidence>
<proteinExistence type="inferred from homology"/>
<accession>A0A2D2AMG5</accession>
<evidence type="ECO:0000256" key="6">
    <source>
        <dbReference type="ARBA" id="ARBA00022812"/>
    </source>
</evidence>
<dbReference type="Pfam" id="PF00513">
    <property type="entry name" value="Late_protein_L2"/>
    <property type="match status" value="1"/>
</dbReference>
<dbReference type="EMBL" id="MF588751">
    <property type="protein sequence ID" value="ATQ38600.1"/>
    <property type="molecule type" value="Genomic_DNA"/>
</dbReference>
<comment type="subcellular location">
    <subcellularLocation>
        <location evidence="15">Virion</location>
    </subcellularLocation>
    <subcellularLocation>
        <location evidence="15">Host nucleus</location>
    </subcellularLocation>
</comment>
<comment type="subunit">
    <text evidence="15">Interacts with major capsid protein L1. Interacts with E2; this interaction inhibits E2 transcriptional activity but not the DNA replication function E2. Interacts with host HSPA8; this interaction is required for L2 nuclear translocation. Interacts with host importins KPNB2 and KPNB3. Forms a complex with importin alpha2-beta1 heterodimers via interaction with the importin alpha2 adapter. Interacts with host DYNLT1; this interaction is essential for virus intracellular transport during entry. Interacts (via C-terminus) with host retromer subunits VPS35 AND VPS29.</text>
</comment>
<organism evidence="16">
    <name type="scientific">Gammapapillomavirus 24</name>
    <dbReference type="NCBI Taxonomy" id="1961681"/>
    <lineage>
        <taxon>Viruses</taxon>
        <taxon>Monodnaviria</taxon>
        <taxon>Shotokuvirae</taxon>
        <taxon>Cossaviricota</taxon>
        <taxon>Papovaviricetes</taxon>
        <taxon>Zurhausenvirales</taxon>
        <taxon>Papillomaviridae</taxon>
        <taxon>Firstpapillomavirinae</taxon>
        <taxon>Gammapapillomavirus</taxon>
    </lineage>
</organism>
<evidence type="ECO:0000256" key="1">
    <source>
        <dbReference type="ARBA" id="ARBA00022524"/>
    </source>
</evidence>
<keyword evidence="10" id="KW-1039">Host endosome</keyword>
<dbReference type="GO" id="GO:0003677">
    <property type="term" value="F:DNA binding"/>
    <property type="evidence" value="ECO:0007669"/>
    <property type="project" value="UniProtKB-UniRule"/>
</dbReference>